<reference evidence="4" key="1">
    <citation type="submission" date="2024-05" db="EMBL/GenBank/DDBJ databases">
        <title>The Natural Products Discovery Center: Release of the First 8490 Sequenced Strains for Exploring Actinobacteria Biosynthetic Diversity.</title>
        <authorList>
            <person name="Kalkreuter E."/>
            <person name="Kautsar S.A."/>
            <person name="Yang D."/>
            <person name="Bader C.D."/>
            <person name="Teijaro C.N."/>
            <person name="Fluegel L."/>
            <person name="Davis C.M."/>
            <person name="Simpson J.R."/>
            <person name="Lauterbach L."/>
            <person name="Steele A.D."/>
            <person name="Gui C."/>
            <person name="Meng S."/>
            <person name="Li G."/>
            <person name="Viehrig K."/>
            <person name="Ye F."/>
            <person name="Su P."/>
            <person name="Kiefer A.F."/>
            <person name="Nichols A."/>
            <person name="Cepeda A.J."/>
            <person name="Yan W."/>
            <person name="Fan B."/>
            <person name="Jiang Y."/>
            <person name="Adhikari A."/>
            <person name="Zheng C.-J."/>
            <person name="Schuster L."/>
            <person name="Cowan T.M."/>
            <person name="Smanski M.J."/>
            <person name="Chevrette M.G."/>
            <person name="de Carvalho L.P.S."/>
            <person name="Shen B."/>
        </authorList>
    </citation>
    <scope>NUCLEOTIDE SEQUENCE</scope>
    <source>
        <strain evidence="4">NPDC080035</strain>
    </source>
</reference>
<dbReference type="InterPro" id="IPR051450">
    <property type="entry name" value="Gfo/Idh/MocA_Oxidoreductases"/>
</dbReference>
<dbReference type="SUPFAM" id="SSF55347">
    <property type="entry name" value="Glyceraldehyde-3-phosphate dehydrogenase-like, C-terminal domain"/>
    <property type="match status" value="1"/>
</dbReference>
<dbReference type="PANTHER" id="PTHR43377:SF1">
    <property type="entry name" value="BILIVERDIN REDUCTASE A"/>
    <property type="match status" value="1"/>
</dbReference>
<protein>
    <submittedName>
        <fullName evidence="4">Gfo/Idh/MocA family oxidoreductase</fullName>
    </submittedName>
</protein>
<dbReference type="Gene3D" id="3.30.360.10">
    <property type="entry name" value="Dihydrodipicolinate Reductase, domain 2"/>
    <property type="match status" value="1"/>
</dbReference>
<dbReference type="SUPFAM" id="SSF51735">
    <property type="entry name" value="NAD(P)-binding Rossmann-fold domains"/>
    <property type="match status" value="1"/>
</dbReference>
<dbReference type="Pfam" id="PF01408">
    <property type="entry name" value="GFO_IDH_MocA"/>
    <property type="match status" value="1"/>
</dbReference>
<evidence type="ECO:0000259" key="3">
    <source>
        <dbReference type="Pfam" id="PF22725"/>
    </source>
</evidence>
<dbReference type="InterPro" id="IPR000683">
    <property type="entry name" value="Gfo/Idh/MocA-like_OxRdtase_N"/>
</dbReference>
<evidence type="ECO:0000259" key="2">
    <source>
        <dbReference type="Pfam" id="PF01408"/>
    </source>
</evidence>
<dbReference type="EMBL" id="CP157390">
    <property type="protein sequence ID" value="XBM47390.1"/>
    <property type="molecule type" value="Genomic_DNA"/>
</dbReference>
<dbReference type="AlphaFoldDB" id="A0AAU7GAV3"/>
<sequence length="351" mass="36281">MTGAETEKETMSIPADRPLKVAVLSFAHTHAIGYCRALAGRADIDLVVADPDGAAAPDDAPRGRELADALGVRYLDSYEEALAWGPDAVIVTAENVRHRALVEAAAAAGAHILCEKPLATTVEDAEAMLAAADRAGVTLMTAYPVRFAPAFADLVQRVRAGQLGTLLAVKGTNNGKLPSDRAWFTDAALSGGGALVDHVVHCADLLDELLAEQPATVHAVSNRILHPEATVETGGLVTAVYGSGVIATIDCSWSVPDAAATWGGLTLQVTGTRGSVTIAPFAPHVAGQTADGPVWEPTGDDLDAAMIAEFVDAVRSGRPARPDGRVGLRTLQVVDAARRSAATGEVVVPRG</sequence>
<dbReference type="Pfam" id="PF22725">
    <property type="entry name" value="GFO_IDH_MocA_C3"/>
    <property type="match status" value="1"/>
</dbReference>
<gene>
    <name evidence="4" type="ORF">AAME72_15055</name>
</gene>
<dbReference type="InterPro" id="IPR055170">
    <property type="entry name" value="GFO_IDH_MocA-like_dom"/>
</dbReference>
<dbReference type="RefSeq" id="WP_348787363.1">
    <property type="nucleotide sequence ID" value="NZ_CP157390.1"/>
</dbReference>
<keyword evidence="1" id="KW-0520">NAD</keyword>
<organism evidence="4">
    <name type="scientific">Leifsonia sp. NPDC080035</name>
    <dbReference type="NCBI Taxonomy" id="3143936"/>
    <lineage>
        <taxon>Bacteria</taxon>
        <taxon>Bacillati</taxon>
        <taxon>Actinomycetota</taxon>
        <taxon>Actinomycetes</taxon>
        <taxon>Micrococcales</taxon>
        <taxon>Microbacteriaceae</taxon>
        <taxon>Leifsonia</taxon>
    </lineage>
</organism>
<feature type="domain" description="GFO/IDH/MocA-like oxidoreductase" evidence="3">
    <location>
        <begin position="153"/>
        <end position="276"/>
    </location>
</feature>
<dbReference type="InterPro" id="IPR036291">
    <property type="entry name" value="NAD(P)-bd_dom_sf"/>
</dbReference>
<dbReference type="Gene3D" id="3.40.50.720">
    <property type="entry name" value="NAD(P)-binding Rossmann-like Domain"/>
    <property type="match status" value="1"/>
</dbReference>
<evidence type="ECO:0000256" key="1">
    <source>
        <dbReference type="ARBA" id="ARBA00023027"/>
    </source>
</evidence>
<feature type="domain" description="Gfo/Idh/MocA-like oxidoreductase N-terminal" evidence="2">
    <location>
        <begin position="59"/>
        <end position="142"/>
    </location>
</feature>
<dbReference type="PANTHER" id="PTHR43377">
    <property type="entry name" value="BILIVERDIN REDUCTASE A"/>
    <property type="match status" value="1"/>
</dbReference>
<accession>A0AAU7GAV3</accession>
<dbReference type="GO" id="GO:0000166">
    <property type="term" value="F:nucleotide binding"/>
    <property type="evidence" value="ECO:0007669"/>
    <property type="project" value="InterPro"/>
</dbReference>
<name>A0AAU7GAV3_9MICO</name>
<evidence type="ECO:0000313" key="4">
    <source>
        <dbReference type="EMBL" id="XBM47390.1"/>
    </source>
</evidence>
<proteinExistence type="predicted"/>